<comment type="caution">
    <text evidence="2">The sequence shown here is derived from an EMBL/GenBank/DDBJ whole genome shotgun (WGS) entry which is preliminary data.</text>
</comment>
<evidence type="ECO:0000259" key="1">
    <source>
        <dbReference type="Pfam" id="PF09339"/>
    </source>
</evidence>
<dbReference type="Proteomes" id="UP000655759">
    <property type="component" value="Unassembled WGS sequence"/>
</dbReference>
<evidence type="ECO:0000313" key="2">
    <source>
        <dbReference type="EMBL" id="CAE6494624.1"/>
    </source>
</evidence>
<organism evidence="2 3">
    <name type="scientific">Candidatus Nitrosotenuis uzonensis</name>
    <dbReference type="NCBI Taxonomy" id="1407055"/>
    <lineage>
        <taxon>Archaea</taxon>
        <taxon>Nitrososphaerota</taxon>
        <taxon>Candidatus Nitrosotenuis</taxon>
    </lineage>
</organism>
<name>A0A812F6N0_9ARCH</name>
<dbReference type="InterPro" id="IPR005471">
    <property type="entry name" value="Tscrpt_reg_IclR_N"/>
</dbReference>
<dbReference type="SUPFAM" id="SSF46785">
    <property type="entry name" value="Winged helix' DNA-binding domain"/>
    <property type="match status" value="1"/>
</dbReference>
<feature type="domain" description="HTH iclR-type" evidence="1">
    <location>
        <begin position="33"/>
        <end position="64"/>
    </location>
</feature>
<dbReference type="Gene3D" id="1.10.10.10">
    <property type="entry name" value="Winged helix-like DNA-binding domain superfamily/Winged helix DNA-binding domain"/>
    <property type="match status" value="1"/>
</dbReference>
<dbReference type="AlphaFoldDB" id="A0A812F6N0"/>
<reference evidence="2" key="1">
    <citation type="submission" date="2021-02" db="EMBL/GenBank/DDBJ databases">
        <authorList>
            <person name="Han P."/>
        </authorList>
    </citation>
    <scope>NUCLEOTIDE SEQUENCE</scope>
    <source>
        <strain evidence="2">Candidatus Nitrosotenuis uzonensis 5A</strain>
    </source>
</reference>
<dbReference type="GO" id="GO:0003677">
    <property type="term" value="F:DNA binding"/>
    <property type="evidence" value="ECO:0007669"/>
    <property type="project" value="InterPro"/>
</dbReference>
<evidence type="ECO:0000313" key="3">
    <source>
        <dbReference type="Proteomes" id="UP000655759"/>
    </source>
</evidence>
<gene>
    <name evidence="2" type="ORF">NUZ5A_50305</name>
</gene>
<sequence length="85" mass="9653">MHLDEIDVKNDLKSPMIFDNVTKRILAEITGTPKSAIEISKSTNIPLTTAYRRLHSLVEQKLVRISGIIIEGKKNFLYESKIKTV</sequence>
<dbReference type="InterPro" id="IPR036388">
    <property type="entry name" value="WH-like_DNA-bd_sf"/>
</dbReference>
<protein>
    <recommendedName>
        <fullName evidence="1">HTH iclR-type domain-containing protein</fullName>
    </recommendedName>
</protein>
<dbReference type="InterPro" id="IPR036390">
    <property type="entry name" value="WH_DNA-bd_sf"/>
</dbReference>
<dbReference type="EMBL" id="CAJNAQ010000005">
    <property type="protein sequence ID" value="CAE6494624.1"/>
    <property type="molecule type" value="Genomic_DNA"/>
</dbReference>
<proteinExistence type="predicted"/>
<dbReference type="GO" id="GO:0006355">
    <property type="term" value="P:regulation of DNA-templated transcription"/>
    <property type="evidence" value="ECO:0007669"/>
    <property type="project" value="InterPro"/>
</dbReference>
<dbReference type="Pfam" id="PF09339">
    <property type="entry name" value="HTH_IclR"/>
    <property type="match status" value="1"/>
</dbReference>
<accession>A0A812F6N0</accession>